<keyword evidence="12" id="KW-0511">Multifunctional enzyme</keyword>
<dbReference type="Pfam" id="PF01687">
    <property type="entry name" value="Flavokinase"/>
    <property type="match status" value="1"/>
</dbReference>
<dbReference type="InterPro" id="IPR023465">
    <property type="entry name" value="Riboflavin_kinase_dom_sf"/>
</dbReference>
<dbReference type="InterPro" id="IPR002606">
    <property type="entry name" value="Riboflavin_kinase_bac"/>
</dbReference>
<dbReference type="NCBIfam" id="NF004160">
    <property type="entry name" value="PRK05627.1-3"/>
    <property type="match status" value="1"/>
</dbReference>
<reference evidence="18" key="4">
    <citation type="submission" date="2023-01" db="EMBL/GenBank/DDBJ databases">
        <title>Draft genome sequence of Methylobacterium oxalidis strain NBRC 107715.</title>
        <authorList>
            <person name="Sun Q."/>
            <person name="Mori K."/>
        </authorList>
    </citation>
    <scope>NUCLEOTIDE SEQUENCE</scope>
    <source>
        <strain evidence="18">NBRC 107715</strain>
    </source>
</reference>
<dbReference type="RefSeq" id="WP_147025863.1">
    <property type="nucleotide sequence ID" value="NZ_BJZU01000039.1"/>
</dbReference>
<evidence type="ECO:0000313" key="20">
    <source>
        <dbReference type="Proteomes" id="UP001156856"/>
    </source>
</evidence>
<evidence type="ECO:0000256" key="12">
    <source>
        <dbReference type="ARBA" id="ARBA00023268"/>
    </source>
</evidence>
<reference evidence="20" key="2">
    <citation type="journal article" date="2019" name="Int. J. Syst. Evol. Microbiol.">
        <title>The Global Catalogue of Microorganisms (GCM) 10K type strain sequencing project: providing services to taxonomists for standard genome sequencing and annotation.</title>
        <authorList>
            <consortium name="The Broad Institute Genomics Platform"/>
            <consortium name="The Broad Institute Genome Sequencing Center for Infectious Disease"/>
            <person name="Wu L."/>
            <person name="Ma J."/>
        </authorList>
    </citation>
    <scope>NUCLEOTIDE SEQUENCE [LARGE SCALE GENOMIC DNA]</scope>
    <source>
        <strain evidence="20">NBRC 107715</strain>
    </source>
</reference>
<dbReference type="UniPathway" id="UPA00277">
    <property type="reaction ID" value="UER00407"/>
</dbReference>
<evidence type="ECO:0000256" key="8">
    <source>
        <dbReference type="ARBA" id="ARBA00022741"/>
    </source>
</evidence>
<comment type="pathway">
    <text evidence="2 15">Cofactor biosynthesis; FAD biosynthesis; FAD from FMN: step 1/1.</text>
</comment>
<accession>A0A512J2N7</accession>
<comment type="function">
    <text evidence="1">Catalyzes the phosphorylation of riboflavin to FMN followed by the adenylation of FMN to FAD.</text>
</comment>
<dbReference type="InterPro" id="IPR014729">
    <property type="entry name" value="Rossmann-like_a/b/a_fold"/>
</dbReference>
<feature type="domain" description="Riboflavin kinase" evidence="16">
    <location>
        <begin position="199"/>
        <end position="322"/>
    </location>
</feature>
<dbReference type="PANTHER" id="PTHR22749:SF6">
    <property type="entry name" value="RIBOFLAVIN KINASE"/>
    <property type="match status" value="1"/>
</dbReference>
<evidence type="ECO:0000256" key="6">
    <source>
        <dbReference type="ARBA" id="ARBA00022679"/>
    </source>
</evidence>
<evidence type="ECO:0000256" key="13">
    <source>
        <dbReference type="ARBA" id="ARBA00047880"/>
    </source>
</evidence>
<dbReference type="Proteomes" id="UP000321960">
    <property type="component" value="Unassembled WGS sequence"/>
</dbReference>
<dbReference type="SMART" id="SM00904">
    <property type="entry name" value="Flavokinase"/>
    <property type="match status" value="1"/>
</dbReference>
<dbReference type="PANTHER" id="PTHR22749">
    <property type="entry name" value="RIBOFLAVIN KINASE/FMN ADENYLYLTRANSFERASE"/>
    <property type="match status" value="1"/>
</dbReference>
<evidence type="ECO:0000256" key="10">
    <source>
        <dbReference type="ARBA" id="ARBA00022827"/>
    </source>
</evidence>
<proteinExistence type="inferred from homology"/>
<dbReference type="OrthoDB" id="9803667at2"/>
<evidence type="ECO:0000256" key="9">
    <source>
        <dbReference type="ARBA" id="ARBA00022777"/>
    </source>
</evidence>
<dbReference type="GO" id="GO:0006747">
    <property type="term" value="P:FAD biosynthetic process"/>
    <property type="evidence" value="ECO:0007669"/>
    <property type="project" value="UniProtKB-UniRule"/>
</dbReference>
<evidence type="ECO:0000313" key="18">
    <source>
        <dbReference type="EMBL" id="GLS66655.1"/>
    </source>
</evidence>
<dbReference type="Proteomes" id="UP001156856">
    <property type="component" value="Unassembled WGS sequence"/>
</dbReference>
<reference evidence="17 19" key="3">
    <citation type="submission" date="2019-07" db="EMBL/GenBank/DDBJ databases">
        <title>Whole genome shotgun sequence of Methylobacterium oxalidis NBRC 107715.</title>
        <authorList>
            <person name="Hosoyama A."/>
            <person name="Uohara A."/>
            <person name="Ohji S."/>
            <person name="Ichikawa N."/>
        </authorList>
    </citation>
    <scope>NUCLEOTIDE SEQUENCE [LARGE SCALE GENOMIC DNA]</scope>
    <source>
        <strain evidence="17 19">NBRC 107715</strain>
    </source>
</reference>
<keyword evidence="10 15" id="KW-0274">FAD</keyword>
<dbReference type="UniPathway" id="UPA00276">
    <property type="reaction ID" value="UER00406"/>
</dbReference>
<dbReference type="AlphaFoldDB" id="A0A512J2N7"/>
<dbReference type="EC" id="2.7.7.2" evidence="15"/>
<dbReference type="NCBIfam" id="TIGR00083">
    <property type="entry name" value="ribF"/>
    <property type="match status" value="1"/>
</dbReference>
<evidence type="ECO:0000256" key="5">
    <source>
        <dbReference type="ARBA" id="ARBA00022643"/>
    </source>
</evidence>
<evidence type="ECO:0000256" key="15">
    <source>
        <dbReference type="PIRNR" id="PIRNR004491"/>
    </source>
</evidence>
<comment type="caution">
    <text evidence="17">The sequence shown here is derived from an EMBL/GenBank/DDBJ whole genome shotgun (WGS) entry which is preliminary data.</text>
</comment>
<comment type="catalytic activity">
    <reaction evidence="13 15">
        <text>riboflavin + ATP = FMN + ADP + H(+)</text>
        <dbReference type="Rhea" id="RHEA:14357"/>
        <dbReference type="ChEBI" id="CHEBI:15378"/>
        <dbReference type="ChEBI" id="CHEBI:30616"/>
        <dbReference type="ChEBI" id="CHEBI:57986"/>
        <dbReference type="ChEBI" id="CHEBI:58210"/>
        <dbReference type="ChEBI" id="CHEBI:456216"/>
        <dbReference type="EC" id="2.7.1.26"/>
    </reaction>
</comment>
<dbReference type="InterPro" id="IPR023468">
    <property type="entry name" value="Riboflavin_kinase"/>
</dbReference>
<dbReference type="SUPFAM" id="SSF82114">
    <property type="entry name" value="Riboflavin kinase-like"/>
    <property type="match status" value="1"/>
</dbReference>
<evidence type="ECO:0000256" key="2">
    <source>
        <dbReference type="ARBA" id="ARBA00004726"/>
    </source>
</evidence>
<dbReference type="InterPro" id="IPR015864">
    <property type="entry name" value="FAD_synthase"/>
</dbReference>
<comment type="pathway">
    <text evidence="3 15">Cofactor biosynthesis; FMN biosynthesis; FMN from riboflavin (ATP route): step 1/1.</text>
</comment>
<evidence type="ECO:0000256" key="3">
    <source>
        <dbReference type="ARBA" id="ARBA00005201"/>
    </source>
</evidence>
<evidence type="ECO:0000313" key="17">
    <source>
        <dbReference type="EMBL" id="GEP04217.1"/>
    </source>
</evidence>
<comment type="catalytic activity">
    <reaction evidence="14 15">
        <text>FMN + ATP + H(+) = FAD + diphosphate</text>
        <dbReference type="Rhea" id="RHEA:17237"/>
        <dbReference type="ChEBI" id="CHEBI:15378"/>
        <dbReference type="ChEBI" id="CHEBI:30616"/>
        <dbReference type="ChEBI" id="CHEBI:33019"/>
        <dbReference type="ChEBI" id="CHEBI:57692"/>
        <dbReference type="ChEBI" id="CHEBI:58210"/>
        <dbReference type="EC" id="2.7.7.2"/>
    </reaction>
</comment>
<evidence type="ECO:0000256" key="14">
    <source>
        <dbReference type="ARBA" id="ARBA00049494"/>
    </source>
</evidence>
<keyword evidence="20" id="KW-1185">Reference proteome</keyword>
<keyword evidence="4 15" id="KW-0285">Flavoprotein</keyword>
<keyword evidence="9 15" id="KW-0418">Kinase</keyword>
<evidence type="ECO:0000256" key="4">
    <source>
        <dbReference type="ARBA" id="ARBA00022630"/>
    </source>
</evidence>
<dbReference type="SUPFAM" id="SSF52374">
    <property type="entry name" value="Nucleotidylyl transferase"/>
    <property type="match status" value="1"/>
</dbReference>
<gene>
    <name evidence="17" type="primary">ribF</name>
    <name evidence="18" type="ORF">GCM10007888_50380</name>
    <name evidence="17" type="ORF">MOX02_22550</name>
</gene>
<keyword evidence="7 15" id="KW-0548">Nucleotidyltransferase</keyword>
<dbReference type="CDD" id="cd02064">
    <property type="entry name" value="FAD_synthetase_N"/>
    <property type="match status" value="1"/>
</dbReference>
<dbReference type="GO" id="GO:0009231">
    <property type="term" value="P:riboflavin biosynthetic process"/>
    <property type="evidence" value="ECO:0007669"/>
    <property type="project" value="InterPro"/>
</dbReference>
<dbReference type="EC" id="2.7.1.26" evidence="15"/>
<evidence type="ECO:0000259" key="16">
    <source>
        <dbReference type="SMART" id="SM00904"/>
    </source>
</evidence>
<dbReference type="Pfam" id="PF06574">
    <property type="entry name" value="FAD_syn"/>
    <property type="match status" value="1"/>
</dbReference>
<dbReference type="EMBL" id="BSPK01000107">
    <property type="protein sequence ID" value="GLS66655.1"/>
    <property type="molecule type" value="Genomic_DNA"/>
</dbReference>
<keyword evidence="11 15" id="KW-0067">ATP-binding</keyword>
<dbReference type="GO" id="GO:0008531">
    <property type="term" value="F:riboflavin kinase activity"/>
    <property type="evidence" value="ECO:0007669"/>
    <property type="project" value="UniProtKB-UniRule"/>
</dbReference>
<evidence type="ECO:0000256" key="11">
    <source>
        <dbReference type="ARBA" id="ARBA00022840"/>
    </source>
</evidence>
<comment type="similarity">
    <text evidence="15">Belongs to the ribF family.</text>
</comment>
<sequence length="343" mass="36576">MSPISSADESPARPFTVCREDEPLPASLRGAVAAIGNFDGVHRGHRILVEAVRETAGAAGRPAIVLTFEPHPRAYFAPHLPLFRLTGPGAKEIVFRRLGLDGLVVRRFDAELAGTGARDFVRRLLKEDLGLSGVVIGHDFHFGRGREGTPALLADLCREAGLACRIIPPVALPAEAEPVSSSAIRAALARGDVARANALLGYRWFVQGVVRHGDKRGRTLGYPTANIALPDCGLAHGIYAVRVRLPDGRPRPGVASYGRRPTFDDGAPLLEVNLFDFAGDLYGQALDVEFAAFIRGEERFASAEALIARMDIDAAEARTLLEAGRTPSMLEGGSPLLAGRGLG</sequence>
<dbReference type="GO" id="GO:0009398">
    <property type="term" value="P:FMN biosynthetic process"/>
    <property type="evidence" value="ECO:0007669"/>
    <property type="project" value="UniProtKB-UniRule"/>
</dbReference>
<dbReference type="GO" id="GO:0005524">
    <property type="term" value="F:ATP binding"/>
    <property type="evidence" value="ECO:0007669"/>
    <property type="project" value="UniProtKB-UniRule"/>
</dbReference>
<dbReference type="Gene3D" id="3.40.50.620">
    <property type="entry name" value="HUPs"/>
    <property type="match status" value="1"/>
</dbReference>
<protein>
    <recommendedName>
        <fullName evidence="15">Riboflavin biosynthesis protein</fullName>
    </recommendedName>
    <domain>
        <recommendedName>
            <fullName evidence="15">Riboflavin kinase</fullName>
            <ecNumber evidence="15">2.7.1.26</ecNumber>
        </recommendedName>
        <alternativeName>
            <fullName evidence="15">Flavokinase</fullName>
        </alternativeName>
    </domain>
    <domain>
        <recommendedName>
            <fullName evidence="15">FMN adenylyltransferase</fullName>
            <ecNumber evidence="15">2.7.7.2</ecNumber>
        </recommendedName>
        <alternativeName>
            <fullName evidence="15">FAD pyrophosphorylase</fullName>
        </alternativeName>
        <alternativeName>
            <fullName evidence="15">FAD synthase</fullName>
        </alternativeName>
    </domain>
</protein>
<keyword evidence="8 15" id="KW-0547">Nucleotide-binding</keyword>
<reference evidence="18" key="1">
    <citation type="journal article" date="2014" name="Int. J. Syst. Evol. Microbiol.">
        <title>Complete genome of a new Firmicutes species belonging to the dominant human colonic microbiota ('Ruminococcus bicirculans') reveals two chromosomes and a selective capacity to utilize plant glucans.</title>
        <authorList>
            <consortium name="NISC Comparative Sequencing Program"/>
            <person name="Wegmann U."/>
            <person name="Louis P."/>
            <person name="Goesmann A."/>
            <person name="Henrissat B."/>
            <person name="Duncan S.H."/>
            <person name="Flint H.J."/>
        </authorList>
    </citation>
    <scope>NUCLEOTIDE SEQUENCE</scope>
    <source>
        <strain evidence="18">NBRC 107715</strain>
    </source>
</reference>
<evidence type="ECO:0000256" key="1">
    <source>
        <dbReference type="ARBA" id="ARBA00002121"/>
    </source>
</evidence>
<dbReference type="EMBL" id="BJZU01000039">
    <property type="protein sequence ID" value="GEP04217.1"/>
    <property type="molecule type" value="Genomic_DNA"/>
</dbReference>
<dbReference type="Gene3D" id="2.40.30.30">
    <property type="entry name" value="Riboflavin kinase-like"/>
    <property type="match status" value="1"/>
</dbReference>
<dbReference type="PIRSF" id="PIRSF004491">
    <property type="entry name" value="FAD_Synth"/>
    <property type="match status" value="1"/>
</dbReference>
<organism evidence="17 19">
    <name type="scientific">Methylobacterium oxalidis</name>
    <dbReference type="NCBI Taxonomy" id="944322"/>
    <lineage>
        <taxon>Bacteria</taxon>
        <taxon>Pseudomonadati</taxon>
        <taxon>Pseudomonadota</taxon>
        <taxon>Alphaproteobacteria</taxon>
        <taxon>Hyphomicrobiales</taxon>
        <taxon>Methylobacteriaceae</taxon>
        <taxon>Methylobacterium</taxon>
    </lineage>
</organism>
<keyword evidence="5 15" id="KW-0288">FMN</keyword>
<name>A0A512J2N7_9HYPH</name>
<evidence type="ECO:0000313" key="19">
    <source>
        <dbReference type="Proteomes" id="UP000321960"/>
    </source>
</evidence>
<keyword evidence="6 15" id="KW-0808">Transferase</keyword>
<evidence type="ECO:0000256" key="7">
    <source>
        <dbReference type="ARBA" id="ARBA00022695"/>
    </source>
</evidence>
<dbReference type="GO" id="GO:0003919">
    <property type="term" value="F:FMN adenylyltransferase activity"/>
    <property type="evidence" value="ECO:0007669"/>
    <property type="project" value="UniProtKB-UniRule"/>
</dbReference>
<dbReference type="InterPro" id="IPR015865">
    <property type="entry name" value="Riboflavin_kinase_bac/euk"/>
</dbReference>
<dbReference type="FunFam" id="3.40.50.620:FF:000021">
    <property type="entry name" value="Riboflavin biosynthesis protein"/>
    <property type="match status" value="1"/>
</dbReference>